<dbReference type="InterPro" id="IPR003609">
    <property type="entry name" value="Pan_app"/>
</dbReference>
<dbReference type="InterPro" id="IPR056953">
    <property type="entry name" value="CUT_N"/>
</dbReference>
<dbReference type="Pfam" id="PF00024">
    <property type="entry name" value="PAN_1"/>
    <property type="match status" value="2"/>
</dbReference>
<organism evidence="5 6">
    <name type="scientific">Scylla paramamosain</name>
    <name type="common">Mud crab</name>
    <dbReference type="NCBI Taxonomy" id="85552"/>
    <lineage>
        <taxon>Eukaryota</taxon>
        <taxon>Metazoa</taxon>
        <taxon>Ecdysozoa</taxon>
        <taxon>Arthropoda</taxon>
        <taxon>Crustacea</taxon>
        <taxon>Multicrustacea</taxon>
        <taxon>Malacostraca</taxon>
        <taxon>Eumalacostraca</taxon>
        <taxon>Eucarida</taxon>
        <taxon>Decapoda</taxon>
        <taxon>Pleocyemata</taxon>
        <taxon>Brachyura</taxon>
        <taxon>Eubrachyura</taxon>
        <taxon>Portunoidea</taxon>
        <taxon>Portunidae</taxon>
        <taxon>Portuninae</taxon>
        <taxon>Scylla</taxon>
    </lineage>
</organism>
<feature type="domain" description="ZP" evidence="4">
    <location>
        <begin position="598"/>
        <end position="846"/>
    </location>
</feature>
<dbReference type="PANTHER" id="PTHR47327:SF9">
    <property type="entry name" value="NO MECHANORECEPTOR POTENTIAL A, ISOFORM A"/>
    <property type="match status" value="1"/>
</dbReference>
<gene>
    <name evidence="5" type="ORF">O3P69_017985</name>
</gene>
<dbReference type="PROSITE" id="PS51034">
    <property type="entry name" value="ZP_2"/>
    <property type="match status" value="1"/>
</dbReference>
<dbReference type="AlphaFoldDB" id="A0AAW0TIA3"/>
<dbReference type="PANTHER" id="PTHR47327">
    <property type="entry name" value="FI18240P1-RELATED"/>
    <property type="match status" value="1"/>
</dbReference>
<evidence type="ECO:0000256" key="1">
    <source>
        <dbReference type="SAM" id="MobiDB-lite"/>
    </source>
</evidence>
<feature type="region of interest" description="Disordered" evidence="1">
    <location>
        <begin position="845"/>
        <end position="970"/>
    </location>
</feature>
<keyword evidence="2" id="KW-0812">Transmembrane</keyword>
<evidence type="ECO:0000259" key="4">
    <source>
        <dbReference type="PROSITE" id="PS51034"/>
    </source>
</evidence>
<dbReference type="CDD" id="cd01099">
    <property type="entry name" value="PAN_AP_HGF"/>
    <property type="match status" value="2"/>
</dbReference>
<sequence>MSNTQTNQCYLSGDTGTDAGNNAFQFMRGAMFAEKQCRDFTTGGGGGGFGGTGGSGGGGSGGGVGGSGFGGGGSGIGGTGGGSGGGFGGFGGGRPGFGGGGSGSGFGGGSGGRPDFGGGGSGTGFGGGAGRPGFGGTGSGGGFGGGAGRPGFGGGGSGTGFGGGSGGRPGFGGGGSGTGFGGGAGRPGFGGTGSGGGFGGGAGRPGFGGGGSGIDFGGGAGRPGFGGGGSGIDFGGGAGRPGFGGGGSGTGFGGGAGRPGFGGGAGGSGFGGGSGGGGGFGIGFGGGGGDRDFGGAAGPDLDSGGGSVGGGGVGGVGGVGGGVGAGGVNDCRFTPTYDKVLGVDLRGQREEIRTRDQLGITIECLKECDRRRDRCLAVTLDTSPSTAQRCYALQRGTDNDPNRLTTAPTVSFFEKTCIPERSCGKAWAFVRVPGYDLEVNGLVLNNVPTRQECQAECLRATNIPCRSATYNIRQRTCRLMAETRRTDPEKFSPATRDVEFLENQCAPDPPNCDYANYEGRFLPYFDRYFTNVFDPAECKKYCDSERDFTCRSFNFQSFRRECSLSSDDTFTVGGQGVLQVERDYFYSEKGACKTVKVDCTPTDMLVTFSFGTPFKGRLYATGNAQACFEMGNRQTQVILRVPLGSTCGTIEESDGKFVNTVVVQQHPLIMQESDRTVKVECSFEAGDQTVSFAPGSDDSRTGGGIDINAQFRPGGVTDIISNTAPTPTVRMRIYRANGQEANNVDLGELLTLRIEMEQSSAFAIFARNLEARTDNGELMTLIDNVGCPPYPNIFPELQLDERTKSLYGDFKAFRFPSTARVNFVATIRFCQDACEPVPCGGGVVSYGRRRRSVGNMTEEEEEEDEQEMVLEVSTDGTSDSAFTFTLGSSPRSVDVPLKTTKRSVSSSSSTSTTSTTTISTTTTTTTGKSTSSSSSSSASTTSTSPSPSSSTSSNNFTSEKEADVETPDDIPVALSLVVGEDTMPEGWDERGRHRYRDETYVADDYVCTPTSTVIAAVLTLLVLLCASVTGFVFFYRTKKRHWQKMGSCEPFPLPPQPKSQFFNSSDVMFRAAYGGFPGQSHLASNMAAFNTAHALAAMQEESPQYKE</sequence>
<feature type="domain" description="Apple" evidence="3">
    <location>
        <begin position="331"/>
        <end position="417"/>
    </location>
</feature>
<reference evidence="5 6" key="1">
    <citation type="submission" date="2023-03" db="EMBL/GenBank/DDBJ databases">
        <title>High-quality genome of Scylla paramamosain provides insights in environmental adaptation.</title>
        <authorList>
            <person name="Zhang L."/>
        </authorList>
    </citation>
    <scope>NUCLEOTIDE SEQUENCE [LARGE SCALE GENOMIC DNA]</scope>
    <source>
        <strain evidence="5">LZ_2023a</strain>
        <tissue evidence="5">Muscle</tissue>
    </source>
</reference>
<evidence type="ECO:0000313" key="6">
    <source>
        <dbReference type="Proteomes" id="UP001487740"/>
    </source>
</evidence>
<keyword evidence="2" id="KW-0472">Membrane</keyword>
<keyword evidence="6" id="KW-1185">Reference proteome</keyword>
<evidence type="ECO:0000259" key="3">
    <source>
        <dbReference type="PROSITE" id="PS50948"/>
    </source>
</evidence>
<dbReference type="PROSITE" id="PS50948">
    <property type="entry name" value="PAN"/>
    <property type="match status" value="3"/>
</dbReference>
<comment type="caution">
    <text evidence="5">The sequence shown here is derived from an EMBL/GenBank/DDBJ whole genome shotgun (WGS) entry which is preliminary data.</text>
</comment>
<accession>A0AAW0TIA3</accession>
<feature type="transmembrane region" description="Helical" evidence="2">
    <location>
        <begin position="1013"/>
        <end position="1035"/>
    </location>
</feature>
<proteinExistence type="predicted"/>
<dbReference type="InterPro" id="IPR001507">
    <property type="entry name" value="ZP_dom"/>
</dbReference>
<dbReference type="EMBL" id="JARAKH010000030">
    <property type="protein sequence ID" value="KAK8387008.1"/>
    <property type="molecule type" value="Genomic_DNA"/>
</dbReference>
<dbReference type="SUPFAM" id="SSF57414">
    <property type="entry name" value="Hairpin loop containing domain-like"/>
    <property type="match status" value="2"/>
</dbReference>
<dbReference type="GO" id="GO:0009653">
    <property type="term" value="P:anatomical structure morphogenesis"/>
    <property type="evidence" value="ECO:0007669"/>
    <property type="project" value="TreeGrafter"/>
</dbReference>
<dbReference type="SMART" id="SM00473">
    <property type="entry name" value="PAN_AP"/>
    <property type="match status" value="3"/>
</dbReference>
<feature type="compositionally biased region" description="Acidic residues" evidence="1">
    <location>
        <begin position="857"/>
        <end position="868"/>
    </location>
</feature>
<dbReference type="Proteomes" id="UP001487740">
    <property type="component" value="Unassembled WGS sequence"/>
</dbReference>
<dbReference type="PRINTS" id="PR01228">
    <property type="entry name" value="EGGSHELL"/>
</dbReference>
<evidence type="ECO:0000313" key="5">
    <source>
        <dbReference type="EMBL" id="KAK8387008.1"/>
    </source>
</evidence>
<feature type="domain" description="Apple" evidence="3">
    <location>
        <begin position="423"/>
        <end position="505"/>
    </location>
</feature>
<feature type="region of interest" description="Disordered" evidence="1">
    <location>
        <begin position="86"/>
        <end position="255"/>
    </location>
</feature>
<feature type="domain" description="Apple" evidence="3">
    <location>
        <begin position="512"/>
        <end position="592"/>
    </location>
</feature>
<dbReference type="SMART" id="SM00241">
    <property type="entry name" value="ZP"/>
    <property type="match status" value="1"/>
</dbReference>
<feature type="compositionally biased region" description="Low complexity" evidence="1">
    <location>
        <begin position="902"/>
        <end position="953"/>
    </location>
</feature>
<name>A0AAW0TIA3_SCYPA</name>
<evidence type="ECO:0000256" key="2">
    <source>
        <dbReference type="SAM" id="Phobius"/>
    </source>
</evidence>
<dbReference type="InterPro" id="IPR052774">
    <property type="entry name" value="Celegans_DevNeuronal_Protein"/>
</dbReference>
<keyword evidence="2" id="KW-1133">Transmembrane helix</keyword>
<dbReference type="Pfam" id="PF25057">
    <property type="entry name" value="CUT_N"/>
    <property type="match status" value="1"/>
</dbReference>
<protein>
    <submittedName>
        <fullName evidence="5">Uncharacterized protein</fullName>
    </submittedName>
</protein>
<feature type="compositionally biased region" description="Polar residues" evidence="1">
    <location>
        <begin position="874"/>
        <end position="891"/>
    </location>
</feature>
<dbReference type="Gene3D" id="3.50.4.10">
    <property type="entry name" value="Hepatocyte Growth Factor"/>
    <property type="match status" value="2"/>
</dbReference>